<gene>
    <name evidence="1" type="ORF">AQI95_34050</name>
</gene>
<evidence type="ECO:0008006" key="3">
    <source>
        <dbReference type="Google" id="ProtNLM"/>
    </source>
</evidence>
<organism evidence="1 2">
    <name type="scientific">Streptomyces yokosukanensis</name>
    <dbReference type="NCBI Taxonomy" id="67386"/>
    <lineage>
        <taxon>Bacteria</taxon>
        <taxon>Bacillati</taxon>
        <taxon>Actinomycetota</taxon>
        <taxon>Actinomycetes</taxon>
        <taxon>Kitasatosporales</taxon>
        <taxon>Streptomycetaceae</taxon>
        <taxon>Streptomyces</taxon>
    </lineage>
</organism>
<protein>
    <recommendedName>
        <fullName evidence="3">Tn3 transposase DDE domain-containing protein</fullName>
    </recommendedName>
</protein>
<proteinExistence type="predicted"/>
<dbReference type="EMBL" id="LMWN01000047">
    <property type="protein sequence ID" value="KUN00793.1"/>
    <property type="molecule type" value="Genomic_DNA"/>
</dbReference>
<accession>A0A117PZS3</accession>
<comment type="caution">
    <text evidence="1">The sequence shown here is derived from an EMBL/GenBank/DDBJ whole genome shotgun (WGS) entry which is preliminary data.</text>
</comment>
<keyword evidence="2" id="KW-1185">Reference proteome</keyword>
<reference evidence="1 2" key="1">
    <citation type="submission" date="2015-10" db="EMBL/GenBank/DDBJ databases">
        <title>Draft genome sequence of Streptomyces yokosukanensis DSM 40224, type strain for the species Streptomyces yokosukanensis.</title>
        <authorList>
            <person name="Ruckert C."/>
            <person name="Winkler A."/>
            <person name="Kalinowski J."/>
            <person name="Kampfer P."/>
            <person name="Glaeser S."/>
        </authorList>
    </citation>
    <scope>NUCLEOTIDE SEQUENCE [LARGE SCALE GENOMIC DNA]</scope>
    <source>
        <strain evidence="1 2">DSM 40224</strain>
    </source>
</reference>
<dbReference type="Proteomes" id="UP000053127">
    <property type="component" value="Unassembled WGS sequence"/>
</dbReference>
<evidence type="ECO:0000313" key="1">
    <source>
        <dbReference type="EMBL" id="KUN00793.1"/>
    </source>
</evidence>
<evidence type="ECO:0000313" key="2">
    <source>
        <dbReference type="Proteomes" id="UP000053127"/>
    </source>
</evidence>
<name>A0A117PZS3_9ACTN</name>
<sequence>MREVWGFRLSRLTDEDRRGLTGPFWSNINPYGTFRLAMEEQHDLGVPVAVPRSRHWRRPGSPSASK</sequence>
<dbReference type="AlphaFoldDB" id="A0A117PZS3"/>